<organism evidence="9 10">
    <name type="scientific">Salinisphaera aquimarina</name>
    <dbReference type="NCBI Taxonomy" id="2094031"/>
    <lineage>
        <taxon>Bacteria</taxon>
        <taxon>Pseudomonadati</taxon>
        <taxon>Pseudomonadota</taxon>
        <taxon>Gammaproteobacteria</taxon>
        <taxon>Salinisphaerales</taxon>
        <taxon>Salinisphaeraceae</taxon>
        <taxon>Salinisphaera</taxon>
    </lineage>
</organism>
<dbReference type="InterPro" id="IPR036188">
    <property type="entry name" value="FAD/NAD-bd_sf"/>
</dbReference>
<dbReference type="InterPro" id="IPR027266">
    <property type="entry name" value="TrmE/GcvT-like"/>
</dbReference>
<evidence type="ECO:0000313" key="9">
    <source>
        <dbReference type="EMBL" id="MFC3105153.1"/>
    </source>
</evidence>
<dbReference type="InterPro" id="IPR006076">
    <property type="entry name" value="FAD-dep_OxRdtase"/>
</dbReference>
<feature type="domain" description="Aminomethyltransferase C-terminal" evidence="7">
    <location>
        <begin position="793"/>
        <end position="836"/>
    </location>
</feature>
<dbReference type="Proteomes" id="UP001595462">
    <property type="component" value="Unassembled WGS sequence"/>
</dbReference>
<dbReference type="Gene3D" id="2.40.30.110">
    <property type="entry name" value="Aminomethyltransferase beta-barrel domains"/>
    <property type="match status" value="1"/>
</dbReference>
<evidence type="ECO:0000256" key="1">
    <source>
        <dbReference type="ARBA" id="ARBA00008609"/>
    </source>
</evidence>
<dbReference type="InterPro" id="IPR006222">
    <property type="entry name" value="GCVT_N"/>
</dbReference>
<evidence type="ECO:0000256" key="2">
    <source>
        <dbReference type="ARBA" id="ARBA00022576"/>
    </source>
</evidence>
<dbReference type="InterPro" id="IPR013977">
    <property type="entry name" value="GcvT_C"/>
</dbReference>
<proteinExistence type="inferred from homology"/>
<evidence type="ECO:0000256" key="3">
    <source>
        <dbReference type="ARBA" id="ARBA00023002"/>
    </source>
</evidence>
<dbReference type="SUPFAM" id="SSF101790">
    <property type="entry name" value="Aminomethyltransferase beta-barrel domain"/>
    <property type="match status" value="1"/>
</dbReference>
<dbReference type="SUPFAM" id="SSF51905">
    <property type="entry name" value="FAD/NAD(P)-binding domain"/>
    <property type="match status" value="1"/>
</dbReference>
<feature type="region of interest" description="Disordered" evidence="4">
    <location>
        <begin position="852"/>
        <end position="871"/>
    </location>
</feature>
<name>A0ABV7EQW7_9GAMM</name>
<reference evidence="10" key="1">
    <citation type="journal article" date="2019" name="Int. J. Syst. Evol. Microbiol.">
        <title>The Global Catalogue of Microorganisms (GCM) 10K type strain sequencing project: providing services to taxonomists for standard genome sequencing and annotation.</title>
        <authorList>
            <consortium name="The Broad Institute Genomics Platform"/>
            <consortium name="The Broad Institute Genome Sequencing Center for Infectious Disease"/>
            <person name="Wu L."/>
            <person name="Ma J."/>
        </authorList>
    </citation>
    <scope>NUCLEOTIDE SEQUENCE [LARGE SCALE GENOMIC DNA]</scope>
    <source>
        <strain evidence="10">KCTC 52640</strain>
    </source>
</reference>
<evidence type="ECO:0000256" key="4">
    <source>
        <dbReference type="SAM" id="MobiDB-lite"/>
    </source>
</evidence>
<dbReference type="Pfam" id="PF01266">
    <property type="entry name" value="DAO"/>
    <property type="match status" value="1"/>
</dbReference>
<keyword evidence="3" id="KW-0560">Oxidoreductase</keyword>
<dbReference type="Gene3D" id="3.50.50.60">
    <property type="entry name" value="FAD/NAD(P)-binding domain"/>
    <property type="match status" value="1"/>
</dbReference>
<evidence type="ECO:0000259" key="7">
    <source>
        <dbReference type="Pfam" id="PF08669"/>
    </source>
</evidence>
<dbReference type="PANTHER" id="PTHR43757">
    <property type="entry name" value="AMINOMETHYLTRANSFERASE"/>
    <property type="match status" value="1"/>
</dbReference>
<feature type="domain" description="GCVT N-terminal" evidence="6">
    <location>
        <begin position="446"/>
        <end position="724"/>
    </location>
</feature>
<dbReference type="RefSeq" id="WP_380690713.1">
    <property type="nucleotide sequence ID" value="NZ_JBHRSS010000007.1"/>
</dbReference>
<dbReference type="InterPro" id="IPR028896">
    <property type="entry name" value="GcvT/YgfZ/DmdA"/>
</dbReference>
<dbReference type="EMBL" id="JBHRSS010000007">
    <property type="protein sequence ID" value="MFC3105153.1"/>
    <property type="molecule type" value="Genomic_DNA"/>
</dbReference>
<evidence type="ECO:0000259" key="8">
    <source>
        <dbReference type="Pfam" id="PF16350"/>
    </source>
</evidence>
<dbReference type="Pfam" id="PF01571">
    <property type="entry name" value="GCV_T"/>
    <property type="match status" value="1"/>
</dbReference>
<dbReference type="Pfam" id="PF16350">
    <property type="entry name" value="FAO_M"/>
    <property type="match status" value="1"/>
</dbReference>
<dbReference type="PANTHER" id="PTHR43757:SF2">
    <property type="entry name" value="AMINOMETHYLTRANSFERASE, MITOCHONDRIAL"/>
    <property type="match status" value="1"/>
</dbReference>
<sequence>MAGLPKQADVVIIGQGGIVGASVAHHLIEQGWSNIVGLDKSAIPTDIGSTSHASDFCYMTSHDKMSCYTTVYSRKFYELLGHYSRVGGMEVARVGDDERMAELERKVGSGKAFGTNVSLIMPAEAKQRFPLLDERIIQGALWDPDAGLVVPRSQRVAGELIERAVAGGKLQTFANTPALSIDVQNGRVCGVETRKGYIATSVVVLSAGIWGPPIAEMAGAMLPLMPFEHPLMFFGPYDEFAGTGKEIGYPLFRDQGNSSYMRDTGDPRTSEGGKLEWGYYEQARPRLVYARDIAEPNEARMSPSMRDLDIEQVMSAYERAIEIMPILADLGWDEKNSFNGLMSITGDGASLLGESPETRGLWFGEAVWVKDGPGMGKVLADWMTTGRAEIDPCGIDIARFYPVQKTPHYVYGRAYEVARKIYDPAVHPREPFASGRDLRRGPFWPREKELGGYFMEAAGWERAHGYAANEHLLETYGERVPERAAEWDARHFWRVSNAEHLKLSDDVGMINLSHFAIFDVSGADAESLLEYLSVAKVGGKTPIGKGVYTHFLDAEAGVHSDLTIIRLDDACYRVVCGGDTGHRDLVWIRRMAEQRGAHIHIEDRTDTLATLGLWGPNARRVLQTLADDPQGLDDDRFPFATAREIRVRGMPVWAFRISYVGEHGWELYMPFSYGLSIWDLLFEAGVTPVGIETYANSRRLEKSLRLQNVDLLTEYNLYEAGLARPKVKPADFHGKAAYLAQRERERQPAYLCTMVMRDNVDAHGVARYPVGQWPIIDPDTGEVPVDEIGRRSYASSIVYGPSIGCNIVLAYLPWQYAQEGRELVLEYFGRHYPIRVEAVGCVALYDPDNARLKSPAPDTTSGAVDPARRRA</sequence>
<dbReference type="Gene3D" id="3.30.1360.120">
    <property type="entry name" value="Probable tRNA modification gtpase trme, domain 1"/>
    <property type="match status" value="1"/>
</dbReference>
<gene>
    <name evidence="9" type="ORF">ACFOSU_14825</name>
</gene>
<dbReference type="InterPro" id="IPR029043">
    <property type="entry name" value="GcvT/YgfZ_C"/>
</dbReference>
<comment type="caution">
    <text evidence="9">The sequence shown here is derived from an EMBL/GenBank/DDBJ whole genome shotgun (WGS) entry which is preliminary data.</text>
</comment>
<evidence type="ECO:0000313" key="10">
    <source>
        <dbReference type="Proteomes" id="UP001595462"/>
    </source>
</evidence>
<dbReference type="SUPFAM" id="SSF54373">
    <property type="entry name" value="FAD-linked reductases, C-terminal domain"/>
    <property type="match status" value="1"/>
</dbReference>
<feature type="domain" description="FAD dependent oxidoreductase central" evidence="8">
    <location>
        <begin position="385"/>
        <end position="440"/>
    </location>
</feature>
<feature type="domain" description="FAD dependent oxidoreductase" evidence="5">
    <location>
        <begin position="9"/>
        <end position="382"/>
    </location>
</feature>
<keyword evidence="2" id="KW-0808">Transferase</keyword>
<evidence type="ECO:0000259" key="5">
    <source>
        <dbReference type="Pfam" id="PF01266"/>
    </source>
</evidence>
<keyword evidence="2" id="KW-0032">Aminotransferase</keyword>
<accession>A0ABV7EQW7</accession>
<dbReference type="InterPro" id="IPR032503">
    <property type="entry name" value="FAO_M"/>
</dbReference>
<dbReference type="Gene3D" id="3.30.9.10">
    <property type="entry name" value="D-Amino Acid Oxidase, subunit A, domain 2"/>
    <property type="match status" value="1"/>
</dbReference>
<dbReference type="Pfam" id="PF08669">
    <property type="entry name" value="GCV_T_C"/>
    <property type="match status" value="1"/>
</dbReference>
<dbReference type="SUPFAM" id="SSF103025">
    <property type="entry name" value="Folate-binding domain"/>
    <property type="match status" value="1"/>
</dbReference>
<evidence type="ECO:0000259" key="6">
    <source>
        <dbReference type="Pfam" id="PF01571"/>
    </source>
</evidence>
<keyword evidence="10" id="KW-1185">Reference proteome</keyword>
<comment type="similarity">
    <text evidence="1">Belongs to the GcvT family.</text>
</comment>
<protein>
    <submittedName>
        <fullName evidence="9">FAD-dependent oxidoreductase</fullName>
    </submittedName>
</protein>
<dbReference type="Gene3D" id="3.30.70.1400">
    <property type="entry name" value="Aminomethyltransferase beta-barrel domains"/>
    <property type="match status" value="1"/>
</dbReference>